<dbReference type="Proteomes" id="UP000253529">
    <property type="component" value="Unassembled WGS sequence"/>
</dbReference>
<dbReference type="EMBL" id="QNRK01000009">
    <property type="protein sequence ID" value="RBP14336.1"/>
    <property type="molecule type" value="Genomic_DNA"/>
</dbReference>
<name>A0A366FJP7_9HYPH</name>
<dbReference type="AlphaFoldDB" id="A0A366FJP7"/>
<sequence>MPNLHPARYVVESVRCAVVSSDDRSFLLGYFIEPRREWTYLASFADEATARRAFAVFDRSVADFRRAWPLTDEAGRRAPEAAWSAV</sequence>
<protein>
    <submittedName>
        <fullName evidence="1">Uncharacterized protein</fullName>
    </submittedName>
</protein>
<keyword evidence="2" id="KW-1185">Reference proteome</keyword>
<reference evidence="1 2" key="1">
    <citation type="submission" date="2018-06" db="EMBL/GenBank/DDBJ databases">
        <title>Genomic Encyclopedia of Type Strains, Phase IV (KMG-IV): sequencing the most valuable type-strain genomes for metagenomic binning, comparative biology and taxonomic classification.</title>
        <authorList>
            <person name="Goeker M."/>
        </authorList>
    </citation>
    <scope>NUCLEOTIDE SEQUENCE [LARGE SCALE GENOMIC DNA]</scope>
    <source>
        <strain evidence="1 2">DSM 24875</strain>
    </source>
</reference>
<organism evidence="1 2">
    <name type="scientific">Roseiarcus fermentans</name>
    <dbReference type="NCBI Taxonomy" id="1473586"/>
    <lineage>
        <taxon>Bacteria</taxon>
        <taxon>Pseudomonadati</taxon>
        <taxon>Pseudomonadota</taxon>
        <taxon>Alphaproteobacteria</taxon>
        <taxon>Hyphomicrobiales</taxon>
        <taxon>Roseiarcaceae</taxon>
        <taxon>Roseiarcus</taxon>
    </lineage>
</organism>
<comment type="caution">
    <text evidence="1">The sequence shown here is derived from an EMBL/GenBank/DDBJ whole genome shotgun (WGS) entry which is preliminary data.</text>
</comment>
<accession>A0A366FJP7</accession>
<dbReference type="RefSeq" id="WP_113889021.1">
    <property type="nucleotide sequence ID" value="NZ_QNRK01000009.1"/>
</dbReference>
<evidence type="ECO:0000313" key="1">
    <source>
        <dbReference type="EMBL" id="RBP14336.1"/>
    </source>
</evidence>
<evidence type="ECO:0000313" key="2">
    <source>
        <dbReference type="Proteomes" id="UP000253529"/>
    </source>
</evidence>
<proteinExistence type="predicted"/>
<gene>
    <name evidence="1" type="ORF">DFR50_10989</name>
</gene>